<keyword evidence="4" id="KW-1185">Reference proteome</keyword>
<feature type="region of interest" description="Disordered" evidence="2">
    <location>
        <begin position="207"/>
        <end position="230"/>
    </location>
</feature>
<dbReference type="Proteomes" id="UP000076154">
    <property type="component" value="Unassembled WGS sequence"/>
</dbReference>
<evidence type="ECO:0008006" key="5">
    <source>
        <dbReference type="Google" id="ProtNLM"/>
    </source>
</evidence>
<gene>
    <name evidence="3" type="ORF">Hypma_000487</name>
</gene>
<dbReference type="EMBL" id="LUEZ02000106">
    <property type="protein sequence ID" value="RDB18170.1"/>
    <property type="molecule type" value="Genomic_DNA"/>
</dbReference>
<dbReference type="PANTHER" id="PTHR12475">
    <property type="match status" value="1"/>
</dbReference>
<protein>
    <recommendedName>
        <fullName evidence="5">Protein THEM6</fullName>
    </recommendedName>
</protein>
<comment type="similarity">
    <text evidence="1">Belongs to the lcsJ thioesterase family.</text>
</comment>
<evidence type="ECO:0000313" key="4">
    <source>
        <dbReference type="Proteomes" id="UP000076154"/>
    </source>
</evidence>
<comment type="caution">
    <text evidence="3">The sequence shown here is derived from an EMBL/GenBank/DDBJ whole genome shotgun (WGS) entry which is preliminary data.</text>
</comment>
<sequence length="408" mass="44808">MVLVPSSSRSTTMSLEKLVGALGPLLTSSLGSFFRLLPTVTKYLLFLVLLINVRSWPLAWHFRVFRPVFRVRIQHKLMKWRTMFKSPAGQIAAEEEWFDSISPIGADPFNYTVKYNSRASIDDSDFNGHLSNSSYAKTLDSARFKTAMAMFPMFFRAGGWMPLAATHYHFIREVPMLAQYEVRVSSGAWDHKWLYVVSKFVTKPSKKHKKSHQEVVQQTTPPADSSSTGDLFHASLRTPADEIYDSSTPSETPALVDTSAPAPDTAKALKAVAASLASEIEPDGATLHTISVSQCCYKIGRITVPPALVLAVNGFSVPQFTAADGSTPVVYSRANPPPHWAKAKAVMSRPHGGSTKALQALLKGGWRDVPEAERWWDVAMGGAVEERRRKGLDVVKSLGLGMGGARAL</sequence>
<evidence type="ECO:0000256" key="2">
    <source>
        <dbReference type="SAM" id="MobiDB-lite"/>
    </source>
</evidence>
<dbReference type="PANTHER" id="PTHR12475:SF4">
    <property type="entry name" value="PROTEIN THEM6"/>
    <property type="match status" value="1"/>
</dbReference>
<dbReference type="SUPFAM" id="SSF54637">
    <property type="entry name" value="Thioesterase/thiol ester dehydrase-isomerase"/>
    <property type="match status" value="1"/>
</dbReference>
<reference evidence="3" key="1">
    <citation type="submission" date="2018-04" db="EMBL/GenBank/DDBJ databases">
        <title>Whole genome sequencing of Hypsizygus marmoreus.</title>
        <authorList>
            <person name="Choi I.-G."/>
            <person name="Min B."/>
            <person name="Kim J.-G."/>
            <person name="Kim S."/>
            <person name="Oh Y.-L."/>
            <person name="Kong W.-S."/>
            <person name="Park H."/>
            <person name="Jeong J."/>
            <person name="Song E.-S."/>
        </authorList>
    </citation>
    <scope>NUCLEOTIDE SEQUENCE [LARGE SCALE GENOMIC DNA]</scope>
    <source>
        <strain evidence="3">51987-8</strain>
    </source>
</reference>
<proteinExistence type="inferred from homology"/>
<organism evidence="3 4">
    <name type="scientific">Hypsizygus marmoreus</name>
    <name type="common">White beech mushroom</name>
    <name type="synonym">Agaricus marmoreus</name>
    <dbReference type="NCBI Taxonomy" id="39966"/>
    <lineage>
        <taxon>Eukaryota</taxon>
        <taxon>Fungi</taxon>
        <taxon>Dikarya</taxon>
        <taxon>Basidiomycota</taxon>
        <taxon>Agaricomycotina</taxon>
        <taxon>Agaricomycetes</taxon>
        <taxon>Agaricomycetidae</taxon>
        <taxon>Agaricales</taxon>
        <taxon>Tricholomatineae</taxon>
        <taxon>Lyophyllaceae</taxon>
        <taxon>Hypsizygus</taxon>
    </lineage>
</organism>
<dbReference type="Pfam" id="PF13279">
    <property type="entry name" value="4HBT_2"/>
    <property type="match status" value="1"/>
</dbReference>
<evidence type="ECO:0000313" key="3">
    <source>
        <dbReference type="EMBL" id="RDB18170.1"/>
    </source>
</evidence>
<dbReference type="Gene3D" id="3.10.129.10">
    <property type="entry name" value="Hotdog Thioesterase"/>
    <property type="match status" value="1"/>
</dbReference>
<evidence type="ECO:0000256" key="1">
    <source>
        <dbReference type="ARBA" id="ARBA00038476"/>
    </source>
</evidence>
<dbReference type="InterPro" id="IPR029069">
    <property type="entry name" value="HotDog_dom_sf"/>
</dbReference>
<dbReference type="InterPro" id="IPR051490">
    <property type="entry name" value="THEM6_lcsJ_thioesterase"/>
</dbReference>
<accession>A0A369JAC5</accession>
<name>A0A369JAC5_HYPMA</name>
<feature type="compositionally biased region" description="Polar residues" evidence="2">
    <location>
        <begin position="214"/>
        <end position="229"/>
    </location>
</feature>
<dbReference type="AlphaFoldDB" id="A0A369JAC5"/>
<dbReference type="OrthoDB" id="265761at2759"/>
<dbReference type="InParanoid" id="A0A369JAC5"/>